<feature type="transmembrane region" description="Helical" evidence="1">
    <location>
        <begin position="68"/>
        <end position="92"/>
    </location>
</feature>
<dbReference type="CDD" id="cd03392">
    <property type="entry name" value="PAP2_like_2"/>
    <property type="match status" value="1"/>
</dbReference>
<dbReference type="InterPro" id="IPR036938">
    <property type="entry name" value="PAP2/HPO_sf"/>
</dbReference>
<feature type="transmembrane region" description="Helical" evidence="1">
    <location>
        <begin position="99"/>
        <end position="119"/>
    </location>
</feature>
<proteinExistence type="predicted"/>
<organism evidence="3 4">
    <name type="scientific">Nocardia camponoti</name>
    <dbReference type="NCBI Taxonomy" id="1616106"/>
    <lineage>
        <taxon>Bacteria</taxon>
        <taxon>Bacillati</taxon>
        <taxon>Actinomycetota</taxon>
        <taxon>Actinomycetes</taxon>
        <taxon>Mycobacteriales</taxon>
        <taxon>Nocardiaceae</taxon>
        <taxon>Nocardia</taxon>
    </lineage>
</organism>
<dbReference type="Proteomes" id="UP000612956">
    <property type="component" value="Unassembled WGS sequence"/>
</dbReference>
<dbReference type="EMBL" id="BMMW01000004">
    <property type="protein sequence ID" value="GGK65183.1"/>
    <property type="molecule type" value="Genomic_DNA"/>
</dbReference>
<keyword evidence="1" id="KW-0812">Transmembrane</keyword>
<evidence type="ECO:0000256" key="1">
    <source>
        <dbReference type="SAM" id="Phobius"/>
    </source>
</evidence>
<keyword evidence="4" id="KW-1185">Reference proteome</keyword>
<evidence type="ECO:0000313" key="3">
    <source>
        <dbReference type="EMBL" id="GGK65183.1"/>
    </source>
</evidence>
<dbReference type="PANTHER" id="PTHR14969">
    <property type="entry name" value="SPHINGOSINE-1-PHOSPHATE PHOSPHOHYDROLASE"/>
    <property type="match status" value="1"/>
</dbReference>
<dbReference type="Pfam" id="PF01569">
    <property type="entry name" value="PAP2"/>
    <property type="match status" value="1"/>
</dbReference>
<comment type="caution">
    <text evidence="3">The sequence shown here is derived from an EMBL/GenBank/DDBJ whole genome shotgun (WGS) entry which is preliminary data.</text>
</comment>
<dbReference type="SUPFAM" id="SSF48317">
    <property type="entry name" value="Acid phosphatase/Vanadium-dependent haloperoxidase"/>
    <property type="match status" value="1"/>
</dbReference>
<gene>
    <name evidence="3" type="ORF">GCM10011591_41800</name>
</gene>
<protein>
    <submittedName>
        <fullName evidence="3">Phosphatase PAP2 family protein</fullName>
    </submittedName>
</protein>
<reference evidence="3" key="2">
    <citation type="submission" date="2020-09" db="EMBL/GenBank/DDBJ databases">
        <authorList>
            <person name="Sun Q."/>
            <person name="Zhou Y."/>
        </authorList>
    </citation>
    <scope>NUCLEOTIDE SEQUENCE</scope>
    <source>
        <strain evidence="3">CGMCC 4.7278</strain>
    </source>
</reference>
<evidence type="ECO:0000313" key="4">
    <source>
        <dbReference type="Proteomes" id="UP000612956"/>
    </source>
</evidence>
<dbReference type="PANTHER" id="PTHR14969:SF13">
    <property type="entry name" value="AT30094P"/>
    <property type="match status" value="1"/>
</dbReference>
<name>A0A917VDF9_9NOCA</name>
<reference evidence="3" key="1">
    <citation type="journal article" date="2014" name="Int. J. Syst. Evol. Microbiol.">
        <title>Complete genome sequence of Corynebacterium casei LMG S-19264T (=DSM 44701T), isolated from a smear-ripened cheese.</title>
        <authorList>
            <consortium name="US DOE Joint Genome Institute (JGI-PGF)"/>
            <person name="Walter F."/>
            <person name="Albersmeier A."/>
            <person name="Kalinowski J."/>
            <person name="Ruckert C."/>
        </authorList>
    </citation>
    <scope>NUCLEOTIDE SEQUENCE</scope>
    <source>
        <strain evidence="3">CGMCC 4.7278</strain>
    </source>
</reference>
<keyword evidence="1" id="KW-1133">Transmembrane helix</keyword>
<dbReference type="InterPro" id="IPR000326">
    <property type="entry name" value="PAP2/HPO"/>
</dbReference>
<feature type="domain" description="Phosphatidic acid phosphatase type 2/haloperoxidase" evidence="2">
    <location>
        <begin position="98"/>
        <end position="209"/>
    </location>
</feature>
<dbReference type="AlphaFoldDB" id="A0A917VDF9"/>
<feature type="transmembrane region" description="Helical" evidence="1">
    <location>
        <begin position="139"/>
        <end position="161"/>
    </location>
</feature>
<feature type="transmembrane region" description="Helical" evidence="1">
    <location>
        <begin position="168"/>
        <end position="188"/>
    </location>
</feature>
<dbReference type="SMART" id="SM00014">
    <property type="entry name" value="acidPPc"/>
    <property type="match status" value="1"/>
</dbReference>
<evidence type="ECO:0000259" key="2">
    <source>
        <dbReference type="SMART" id="SM00014"/>
    </source>
</evidence>
<keyword evidence="1" id="KW-0472">Membrane</keyword>
<feature type="transmembrane region" description="Helical" evidence="1">
    <location>
        <begin position="194"/>
        <end position="212"/>
    </location>
</feature>
<sequence length="224" mass="23149">MESTSITAGARWLTRVPLGLVAVVALGALSAALADNVVDDDGLTVFDPHLLADVIAHRNGTATWAAEAVSFLGSPTVMALAAAVVIGVMMWLRRWSTALLVALGAAGAAVLVVVGKHLAGRSRPPAVDHLVVETNQSFPSGHALGATVVAGLLAYVAIANFPRLRAPITALAVLFALAVGLSRVYLGVHWPTDVLAGWAIGATWLTLCIVVYRRIASAGLSLRP</sequence>
<dbReference type="Gene3D" id="1.20.144.10">
    <property type="entry name" value="Phosphatidic acid phosphatase type 2/haloperoxidase"/>
    <property type="match status" value="1"/>
</dbReference>
<dbReference type="RefSeq" id="WP_188830710.1">
    <property type="nucleotide sequence ID" value="NZ_BMMW01000004.1"/>
</dbReference>
<accession>A0A917VDF9</accession>